<organism evidence="3 4">
    <name type="scientific">Massilia eurypsychrophila</name>
    <dbReference type="NCBI Taxonomy" id="1485217"/>
    <lineage>
        <taxon>Bacteria</taxon>
        <taxon>Pseudomonadati</taxon>
        <taxon>Pseudomonadota</taxon>
        <taxon>Betaproteobacteria</taxon>
        <taxon>Burkholderiales</taxon>
        <taxon>Oxalobacteraceae</taxon>
        <taxon>Telluria group</taxon>
        <taxon>Massilia</taxon>
    </lineage>
</organism>
<sequence length="216" mass="22161">MTKSYLAVAVALAACFAPLANATVIVGATGLATYDQFVSFSTPAVATGGIVTNQFAAQGLTFAALSGGAVRMNSCGPGGRTGQPGFAGNYLNTYGAGCSTNTVDDSFSMMFASDVSAASFSFRSHSGIVGNSIAAYNNGVMVEQYNFLAANQVSQIMTFSNLVFDEIRFTEKASGGNFYELDSVAFVNANAVPEPASLALFGLGLAGLAGLRRKQA</sequence>
<feature type="signal peptide" evidence="1">
    <location>
        <begin position="1"/>
        <end position="22"/>
    </location>
</feature>
<name>A0A2G8TJR4_9BURK</name>
<evidence type="ECO:0000313" key="3">
    <source>
        <dbReference type="EMBL" id="PIL45858.1"/>
    </source>
</evidence>
<dbReference type="Proteomes" id="UP000230390">
    <property type="component" value="Unassembled WGS sequence"/>
</dbReference>
<dbReference type="EMBL" id="PDOC01000003">
    <property type="protein sequence ID" value="PIL45858.1"/>
    <property type="molecule type" value="Genomic_DNA"/>
</dbReference>
<evidence type="ECO:0000256" key="1">
    <source>
        <dbReference type="SAM" id="SignalP"/>
    </source>
</evidence>
<dbReference type="RefSeq" id="WP_218968672.1">
    <property type="nucleotide sequence ID" value="NZ_JBHLYV010000029.1"/>
</dbReference>
<feature type="domain" description="Ice-binding protein C-terminal" evidence="2">
    <location>
        <begin position="191"/>
        <end position="214"/>
    </location>
</feature>
<protein>
    <recommendedName>
        <fullName evidence="2">Ice-binding protein C-terminal domain-containing protein</fullName>
    </recommendedName>
</protein>
<gene>
    <name evidence="3" type="ORF">CR105_07320</name>
</gene>
<dbReference type="NCBIfam" id="TIGR02595">
    <property type="entry name" value="PEP_CTERM"/>
    <property type="match status" value="1"/>
</dbReference>
<keyword evidence="1" id="KW-0732">Signal</keyword>
<proteinExistence type="predicted"/>
<feature type="chain" id="PRO_5013641223" description="Ice-binding protein C-terminal domain-containing protein" evidence="1">
    <location>
        <begin position="23"/>
        <end position="216"/>
    </location>
</feature>
<evidence type="ECO:0000259" key="2">
    <source>
        <dbReference type="Pfam" id="PF07589"/>
    </source>
</evidence>
<dbReference type="PROSITE" id="PS51257">
    <property type="entry name" value="PROKAR_LIPOPROTEIN"/>
    <property type="match status" value="1"/>
</dbReference>
<evidence type="ECO:0000313" key="4">
    <source>
        <dbReference type="Proteomes" id="UP000230390"/>
    </source>
</evidence>
<accession>A0A2G8TJR4</accession>
<dbReference type="InterPro" id="IPR013424">
    <property type="entry name" value="Ice-binding_C"/>
</dbReference>
<comment type="caution">
    <text evidence="3">The sequence shown here is derived from an EMBL/GenBank/DDBJ whole genome shotgun (WGS) entry which is preliminary data.</text>
</comment>
<reference evidence="3 4" key="1">
    <citation type="submission" date="2017-10" db="EMBL/GenBank/DDBJ databases">
        <title>Massilia psychrophilum sp. nov., a novel purple-pigmented bacterium isolated from Tianshan glacier, Xinjiang Municipality, China.</title>
        <authorList>
            <person name="Wang H."/>
        </authorList>
    </citation>
    <scope>NUCLEOTIDE SEQUENCE [LARGE SCALE GENOMIC DNA]</scope>
    <source>
        <strain evidence="3 4">JCM 30074</strain>
    </source>
</reference>
<keyword evidence="4" id="KW-1185">Reference proteome</keyword>
<dbReference type="AlphaFoldDB" id="A0A2G8TJR4"/>
<dbReference type="Pfam" id="PF07589">
    <property type="entry name" value="PEP-CTERM"/>
    <property type="match status" value="1"/>
</dbReference>